<evidence type="ECO:0000313" key="2">
    <source>
        <dbReference type="EMBL" id="KAE8366078.1"/>
    </source>
</evidence>
<dbReference type="GeneID" id="43650869"/>
<evidence type="ECO:0000313" key="3">
    <source>
        <dbReference type="Proteomes" id="UP000326268"/>
    </source>
</evidence>
<feature type="region of interest" description="Disordered" evidence="1">
    <location>
        <begin position="1"/>
        <end position="38"/>
    </location>
</feature>
<accession>A0A5N7A9N2</accession>
<protein>
    <submittedName>
        <fullName evidence="2">Uncharacterized protein</fullName>
    </submittedName>
</protein>
<evidence type="ECO:0000256" key="1">
    <source>
        <dbReference type="SAM" id="MobiDB-lite"/>
    </source>
</evidence>
<organism evidence="2 3">
    <name type="scientific">Aspergillus caelatus</name>
    <dbReference type="NCBI Taxonomy" id="61420"/>
    <lineage>
        <taxon>Eukaryota</taxon>
        <taxon>Fungi</taxon>
        <taxon>Dikarya</taxon>
        <taxon>Ascomycota</taxon>
        <taxon>Pezizomycotina</taxon>
        <taxon>Eurotiomycetes</taxon>
        <taxon>Eurotiomycetidae</taxon>
        <taxon>Eurotiales</taxon>
        <taxon>Aspergillaceae</taxon>
        <taxon>Aspergillus</taxon>
        <taxon>Aspergillus subgen. Circumdati</taxon>
    </lineage>
</organism>
<proteinExistence type="predicted"/>
<dbReference type="EMBL" id="ML737619">
    <property type="protein sequence ID" value="KAE8366078.1"/>
    <property type="molecule type" value="Genomic_DNA"/>
</dbReference>
<dbReference type="RefSeq" id="XP_031929159.1">
    <property type="nucleotide sequence ID" value="XM_032066423.1"/>
</dbReference>
<name>A0A5N7A9N2_9EURO</name>
<dbReference type="Proteomes" id="UP000326268">
    <property type="component" value="Unassembled WGS sequence"/>
</dbReference>
<reference evidence="2 3" key="1">
    <citation type="submission" date="2019-04" db="EMBL/GenBank/DDBJ databases">
        <title>Friends and foes A comparative genomics studyof 23 Aspergillus species from section Flavi.</title>
        <authorList>
            <consortium name="DOE Joint Genome Institute"/>
            <person name="Kjaerbolling I."/>
            <person name="Vesth T."/>
            <person name="Frisvad J.C."/>
            <person name="Nybo J.L."/>
            <person name="Theobald S."/>
            <person name="Kildgaard S."/>
            <person name="Isbrandt T."/>
            <person name="Kuo A."/>
            <person name="Sato A."/>
            <person name="Lyhne E.K."/>
            <person name="Kogle M.E."/>
            <person name="Wiebenga A."/>
            <person name="Kun R.S."/>
            <person name="Lubbers R.J."/>
            <person name="Makela M.R."/>
            <person name="Barry K."/>
            <person name="Chovatia M."/>
            <person name="Clum A."/>
            <person name="Daum C."/>
            <person name="Haridas S."/>
            <person name="He G."/>
            <person name="LaButti K."/>
            <person name="Lipzen A."/>
            <person name="Mondo S."/>
            <person name="Riley R."/>
            <person name="Salamov A."/>
            <person name="Simmons B.A."/>
            <person name="Magnuson J.K."/>
            <person name="Henrissat B."/>
            <person name="Mortensen U.H."/>
            <person name="Larsen T.O."/>
            <person name="Devries R.P."/>
            <person name="Grigoriev I.V."/>
            <person name="Machida M."/>
            <person name="Baker S.E."/>
            <person name="Andersen M.R."/>
        </authorList>
    </citation>
    <scope>NUCLEOTIDE SEQUENCE [LARGE SCALE GENOMIC DNA]</scope>
    <source>
        <strain evidence="2 3">CBS 763.97</strain>
    </source>
</reference>
<gene>
    <name evidence="2" type="ORF">BDV27DRAFT_125827</name>
</gene>
<keyword evidence="3" id="KW-1185">Reference proteome</keyword>
<sequence>MTQLTNKHQPGPFNRQPTSKIKKPKRTSANSQLTTKGPPLIKEIHAILQIHILIDN</sequence>
<dbReference type="AlphaFoldDB" id="A0A5N7A9N2"/>